<dbReference type="GO" id="GO:0044716">
    <property type="term" value="F:8-oxo-GDP phosphatase activity"/>
    <property type="evidence" value="ECO:0007669"/>
    <property type="project" value="TreeGrafter"/>
</dbReference>
<evidence type="ECO:0000256" key="11">
    <source>
        <dbReference type="ARBA" id="ARBA00038905"/>
    </source>
</evidence>
<dbReference type="Proteomes" id="UP001144256">
    <property type="component" value="Unassembled WGS sequence"/>
</dbReference>
<dbReference type="GO" id="GO:0008413">
    <property type="term" value="F:8-oxo-7,8-dihydroguanosine triphosphate pyrophosphatase activity"/>
    <property type="evidence" value="ECO:0007669"/>
    <property type="project" value="TreeGrafter"/>
</dbReference>
<keyword evidence="6" id="KW-0227">DNA damage</keyword>
<keyword evidence="7 13" id="KW-0378">Hydrolase</keyword>
<dbReference type="PROSITE" id="PS00893">
    <property type="entry name" value="NUDIX_BOX"/>
    <property type="match status" value="1"/>
</dbReference>
<evidence type="ECO:0000256" key="3">
    <source>
        <dbReference type="ARBA" id="ARBA00022457"/>
    </source>
</evidence>
<dbReference type="InterPro" id="IPR015797">
    <property type="entry name" value="NUDIX_hydrolase-like_dom_sf"/>
</dbReference>
<dbReference type="PANTHER" id="PTHR47707">
    <property type="entry name" value="8-OXO-DGTP DIPHOSPHATASE"/>
    <property type="match status" value="1"/>
</dbReference>
<feature type="domain" description="Nudix hydrolase" evidence="12">
    <location>
        <begin position="41"/>
        <end position="174"/>
    </location>
</feature>
<evidence type="ECO:0000256" key="4">
    <source>
        <dbReference type="ARBA" id="ARBA00022705"/>
    </source>
</evidence>
<dbReference type="Pfam" id="PF00293">
    <property type="entry name" value="NUDIX"/>
    <property type="match status" value="1"/>
</dbReference>
<evidence type="ECO:0000259" key="12">
    <source>
        <dbReference type="PROSITE" id="PS51462"/>
    </source>
</evidence>
<dbReference type="RefSeq" id="WP_281814984.1">
    <property type="nucleotide sequence ID" value="NZ_BRLB01000004.1"/>
</dbReference>
<evidence type="ECO:0000256" key="7">
    <source>
        <dbReference type="ARBA" id="ARBA00022801"/>
    </source>
</evidence>
<sequence>MKFVEKSWKVDEIMELWDLYDENRAKLNKTHVIGIPISEGEYHIVVDIWTINSKGEILITQRHQEKTFGLLWECTGGSVICGESSKVGALRELSEEVGINASNEQLLLIHTIRLKDRFVDTYITRQDVVLDDLELQAEEVVDAKFISFEELNIMWKNGLIVPRHRYELYQDDIINYIKKNIDSKL</sequence>
<name>A0A9W5Y918_9FIRM</name>
<dbReference type="Gene3D" id="3.90.79.10">
    <property type="entry name" value="Nucleoside Triphosphate Pyrophosphohydrolase"/>
    <property type="match status" value="1"/>
</dbReference>
<dbReference type="InterPro" id="IPR047127">
    <property type="entry name" value="MutT-like"/>
</dbReference>
<dbReference type="GO" id="GO:0035539">
    <property type="term" value="F:8-oxo-7,8-dihydrodeoxyguanosine triphosphate pyrophosphatase activity"/>
    <property type="evidence" value="ECO:0007669"/>
    <property type="project" value="UniProtKB-EC"/>
</dbReference>
<organism evidence="13 14">
    <name type="scientific">Vallitalea longa</name>
    <dbReference type="NCBI Taxonomy" id="2936439"/>
    <lineage>
        <taxon>Bacteria</taxon>
        <taxon>Bacillati</taxon>
        <taxon>Bacillota</taxon>
        <taxon>Clostridia</taxon>
        <taxon>Lachnospirales</taxon>
        <taxon>Vallitaleaceae</taxon>
        <taxon>Vallitalea</taxon>
    </lineage>
</organism>
<dbReference type="CDD" id="cd04693">
    <property type="entry name" value="NUDIX_Hydrolase"/>
    <property type="match status" value="1"/>
</dbReference>
<dbReference type="AlphaFoldDB" id="A0A9W5Y918"/>
<dbReference type="GO" id="GO:0046872">
    <property type="term" value="F:metal ion binding"/>
    <property type="evidence" value="ECO:0007669"/>
    <property type="project" value="UniProtKB-KW"/>
</dbReference>
<reference evidence="13" key="1">
    <citation type="submission" date="2022-06" db="EMBL/GenBank/DDBJ databases">
        <title>Vallitalea longa sp. nov., an anaerobic bacterium isolated from marine sediment.</title>
        <authorList>
            <person name="Hirano S."/>
            <person name="Terahara T."/>
            <person name="Mori K."/>
            <person name="Hamada M."/>
            <person name="Matsumoto R."/>
            <person name="Kobayashi T."/>
        </authorList>
    </citation>
    <scope>NUCLEOTIDE SEQUENCE</scope>
    <source>
        <strain evidence="13">SH18-1</strain>
    </source>
</reference>
<comment type="caution">
    <text evidence="13">The sequence shown here is derived from an EMBL/GenBank/DDBJ whole genome shotgun (WGS) entry which is preliminary data.</text>
</comment>
<dbReference type="PANTHER" id="PTHR47707:SF1">
    <property type="entry name" value="NUDIX HYDROLASE FAMILY PROTEIN"/>
    <property type="match status" value="1"/>
</dbReference>
<keyword evidence="3" id="KW-0515">Mutator protein</keyword>
<dbReference type="GO" id="GO:0044715">
    <property type="term" value="F:8-oxo-dGDP phosphatase activity"/>
    <property type="evidence" value="ECO:0007669"/>
    <property type="project" value="TreeGrafter"/>
</dbReference>
<keyword evidence="5" id="KW-0479">Metal-binding</keyword>
<keyword evidence="4" id="KW-0235">DNA replication</keyword>
<comment type="catalytic activity">
    <reaction evidence="10">
        <text>8-oxo-dGTP + H2O = 8-oxo-dGMP + diphosphate + H(+)</text>
        <dbReference type="Rhea" id="RHEA:31575"/>
        <dbReference type="ChEBI" id="CHEBI:15377"/>
        <dbReference type="ChEBI" id="CHEBI:15378"/>
        <dbReference type="ChEBI" id="CHEBI:33019"/>
        <dbReference type="ChEBI" id="CHEBI:63224"/>
        <dbReference type="ChEBI" id="CHEBI:77896"/>
        <dbReference type="EC" id="3.6.1.55"/>
    </reaction>
</comment>
<dbReference type="GO" id="GO:0006281">
    <property type="term" value="P:DNA repair"/>
    <property type="evidence" value="ECO:0007669"/>
    <property type="project" value="UniProtKB-KW"/>
</dbReference>
<comment type="cofactor">
    <cofactor evidence="1">
        <name>Mg(2+)</name>
        <dbReference type="ChEBI" id="CHEBI:18420"/>
    </cofactor>
</comment>
<evidence type="ECO:0000256" key="10">
    <source>
        <dbReference type="ARBA" id="ARBA00035861"/>
    </source>
</evidence>
<dbReference type="InterPro" id="IPR000086">
    <property type="entry name" value="NUDIX_hydrolase_dom"/>
</dbReference>
<dbReference type="PROSITE" id="PS51462">
    <property type="entry name" value="NUDIX"/>
    <property type="match status" value="1"/>
</dbReference>
<evidence type="ECO:0000256" key="5">
    <source>
        <dbReference type="ARBA" id="ARBA00022723"/>
    </source>
</evidence>
<dbReference type="GO" id="GO:0006260">
    <property type="term" value="P:DNA replication"/>
    <property type="evidence" value="ECO:0007669"/>
    <property type="project" value="UniProtKB-KW"/>
</dbReference>
<keyword evidence="14" id="KW-1185">Reference proteome</keyword>
<evidence type="ECO:0000256" key="8">
    <source>
        <dbReference type="ARBA" id="ARBA00022842"/>
    </source>
</evidence>
<dbReference type="InterPro" id="IPR020084">
    <property type="entry name" value="NUDIX_hydrolase_CS"/>
</dbReference>
<evidence type="ECO:0000256" key="1">
    <source>
        <dbReference type="ARBA" id="ARBA00001946"/>
    </source>
</evidence>
<evidence type="ECO:0000256" key="2">
    <source>
        <dbReference type="ARBA" id="ARBA00005582"/>
    </source>
</evidence>
<proteinExistence type="inferred from homology"/>
<dbReference type="EMBL" id="BRLB01000004">
    <property type="protein sequence ID" value="GKX29482.1"/>
    <property type="molecule type" value="Genomic_DNA"/>
</dbReference>
<evidence type="ECO:0000256" key="6">
    <source>
        <dbReference type="ARBA" id="ARBA00022763"/>
    </source>
</evidence>
<evidence type="ECO:0000313" key="14">
    <source>
        <dbReference type="Proteomes" id="UP001144256"/>
    </source>
</evidence>
<evidence type="ECO:0000313" key="13">
    <source>
        <dbReference type="EMBL" id="GKX29482.1"/>
    </source>
</evidence>
<dbReference type="EC" id="3.6.1.55" evidence="11"/>
<protein>
    <recommendedName>
        <fullName evidence="11">8-oxo-dGTP diphosphatase</fullName>
        <ecNumber evidence="11">3.6.1.55</ecNumber>
    </recommendedName>
</protein>
<comment type="similarity">
    <text evidence="2">Belongs to the Nudix hydrolase family.</text>
</comment>
<keyword evidence="9" id="KW-0234">DNA repair</keyword>
<accession>A0A9W5Y918</accession>
<dbReference type="SUPFAM" id="SSF55811">
    <property type="entry name" value="Nudix"/>
    <property type="match status" value="1"/>
</dbReference>
<gene>
    <name evidence="13" type="ORF">SH1V18_19620</name>
</gene>
<evidence type="ECO:0000256" key="9">
    <source>
        <dbReference type="ARBA" id="ARBA00023204"/>
    </source>
</evidence>
<keyword evidence="8" id="KW-0460">Magnesium</keyword>